<organism evidence="2 3">
    <name type="scientific">Rhizobium jaguaris</name>
    <dbReference type="NCBI Taxonomy" id="1312183"/>
    <lineage>
        <taxon>Bacteria</taxon>
        <taxon>Pseudomonadati</taxon>
        <taxon>Pseudomonadota</taxon>
        <taxon>Alphaproteobacteria</taxon>
        <taxon>Hyphomicrobiales</taxon>
        <taxon>Rhizobiaceae</taxon>
        <taxon>Rhizobium/Agrobacterium group</taxon>
        <taxon>Rhizobium</taxon>
    </lineage>
</organism>
<dbReference type="GO" id="GO:0046872">
    <property type="term" value="F:metal ion binding"/>
    <property type="evidence" value="ECO:0007669"/>
    <property type="project" value="UniProtKB-KW"/>
</dbReference>
<dbReference type="PROSITE" id="PS00202">
    <property type="entry name" value="RUBREDOXIN"/>
    <property type="match status" value="1"/>
</dbReference>
<evidence type="ECO:0000313" key="3">
    <source>
        <dbReference type="Proteomes" id="UP000282195"/>
    </source>
</evidence>
<accession>A0A387FX78</accession>
<evidence type="ECO:0000313" key="2">
    <source>
        <dbReference type="EMBL" id="AYG59666.1"/>
    </source>
</evidence>
<dbReference type="EMBL" id="CP032694">
    <property type="protein sequence ID" value="AYG59666.1"/>
    <property type="molecule type" value="Genomic_DNA"/>
</dbReference>
<keyword evidence="3" id="KW-1185">Reference proteome</keyword>
<dbReference type="OrthoDB" id="8380151at2"/>
<protein>
    <submittedName>
        <fullName evidence="2">Uncharacterized protein</fullName>
    </submittedName>
</protein>
<proteinExistence type="predicted"/>
<keyword evidence="1" id="KW-0479">Metal-binding</keyword>
<dbReference type="Proteomes" id="UP000282195">
    <property type="component" value="Chromosome"/>
</dbReference>
<name>A0A387FX78_9HYPH</name>
<reference evidence="2 3" key="1">
    <citation type="submission" date="2018-10" db="EMBL/GenBank/DDBJ databases">
        <title>Rhizobium etli, R. leguminosarum and a new Rhizobium genospecies from Phaseolus dumosus.</title>
        <authorList>
            <person name="Ramirez-Puebla S.T."/>
            <person name="Rogel-Hernandez M.A."/>
            <person name="Guerrero G."/>
            <person name="Ormeno-Orrillo E."/>
            <person name="Martinez-Romero J.C."/>
            <person name="Negrete-Yankelevich S."/>
            <person name="Martinez-Romero E."/>
        </authorList>
    </citation>
    <scope>NUCLEOTIDE SEQUENCE [LARGE SCALE GENOMIC DNA]</scope>
    <source>
        <strain evidence="2 3">CCGE525</strain>
    </source>
</reference>
<gene>
    <name evidence="2" type="ORF">CCGE525_13290</name>
</gene>
<dbReference type="KEGG" id="rjg:CCGE525_13290"/>
<dbReference type="AlphaFoldDB" id="A0A387FX78"/>
<sequence>MISTGKGRKAGLSSGYLDFFWGCPGCGRALSIGEVIEQHCEACDEHVEPAETFDTGSVGSQPDMEKAI</sequence>
<evidence type="ECO:0000256" key="1">
    <source>
        <dbReference type="ARBA" id="ARBA00022723"/>
    </source>
</evidence>
<dbReference type="InterPro" id="IPR018527">
    <property type="entry name" value="Rubredoxin_Fe_BS"/>
</dbReference>